<dbReference type="InterPro" id="IPR029464">
    <property type="entry name" value="HSDR_N"/>
</dbReference>
<evidence type="ECO:0000259" key="5">
    <source>
        <dbReference type="Pfam" id="PF13588"/>
    </source>
</evidence>
<dbReference type="InterPro" id="IPR044946">
    <property type="entry name" value="Restrct_endonuc_typeI_TRD_sf"/>
</dbReference>
<dbReference type="Pfam" id="PF02384">
    <property type="entry name" value="N6_Mtase"/>
    <property type="match status" value="1"/>
</dbReference>
<keyword evidence="7" id="KW-1185">Reference proteome</keyword>
<dbReference type="GO" id="GO:0032259">
    <property type="term" value="P:methylation"/>
    <property type="evidence" value="ECO:0007669"/>
    <property type="project" value="InterPro"/>
</dbReference>
<dbReference type="PROSITE" id="PS00092">
    <property type="entry name" value="N6_MTASE"/>
    <property type="match status" value="1"/>
</dbReference>
<dbReference type="Gene3D" id="3.40.50.150">
    <property type="entry name" value="Vaccinia Virus protein VP39"/>
    <property type="match status" value="1"/>
</dbReference>
<dbReference type="GO" id="GO:0008170">
    <property type="term" value="F:N-methyltransferase activity"/>
    <property type="evidence" value="ECO:0007669"/>
    <property type="project" value="InterPro"/>
</dbReference>
<sequence length="846" mass="96781">MTIEEYKNDELIAQAVSRNIISLEGDRVIYNIHQKKSYRLSDPEEYVRAQTLAFLVLEKNYNPSCIRTEVVVPRRTPEDLADIVVYRDRTCTEPYLVVENKKRTISDSEKRQAVEQLFGNANSLRIPLGLLDYGVNSELFNVADFPPTERITNLIGDREVIPANYGAIPEYKYIAGPNNNDIKPIDAKTLESKVRRSHSVIWAGGKRDPLQAFDEWSKLMLAKVEDERHTPNNSFRQFQIGINESAVAVANRIHQLFSRAIMSEPNIFPEGISINLSDNKIYEVVKILQDISLTDTSTDNIGAAFELFFGSIFRGELGQYFTMRPLSRFVVSMLNVSNEEYIIDPTCGSGGFLLEVLLQVWNRIDKEFSGRRELERIKNDFALTQVYGIEIHEILARICKINLLLHHDGHTNIEGDKSCLDINFSKPLLNRGNEIFNVVVGNPPFGDNIKDHDEDQLGANNFSNFVLAEGKRQVASEHIIIEKSINLLQNGGRLGLILPDGVFNNQGEQSYCPQLRNFLIKNGKILSIVSLPDYAFRKSGAQNKTSILFFQKYTTREKSLFEQTLNESLASKTEELAIIDALTAVRYRTFMAEAQFIGYTPTGILSDKNDLYKGFEGGHLDEDQTGTILGEYRKFENNSLSYTPGMQDCYAFDIVDIWSAHPSHRLDPKYHLFKVQENQNLPEGWICKKLSTLMERREEQVHPEYTPEEYVKVMTLSQTGDIRSRAAGKGKNPPEWLGMYFEDSPSKWYRAYQNDVVFSSIDLWKGCISVVGEEFDGAIVTKEYPIYRMTSDEIVPDFLAALFRTRYYRRAFRAITTGHSNRRRTQTIDFEDIDVCFPQIKIHKED</sequence>
<dbReference type="Pfam" id="PF13588">
    <property type="entry name" value="HSDR_N_2"/>
    <property type="match status" value="1"/>
</dbReference>
<dbReference type="GO" id="GO:0003677">
    <property type="term" value="F:DNA binding"/>
    <property type="evidence" value="ECO:0007669"/>
    <property type="project" value="UniProtKB-KW"/>
</dbReference>
<dbReference type="InterPro" id="IPR029063">
    <property type="entry name" value="SAM-dependent_MTases_sf"/>
</dbReference>
<dbReference type="GO" id="GO:0009307">
    <property type="term" value="P:DNA restriction-modification system"/>
    <property type="evidence" value="ECO:0007669"/>
    <property type="project" value="UniProtKB-KW"/>
</dbReference>
<dbReference type="PANTHER" id="PTHR42998:SF1">
    <property type="entry name" value="TYPE I RESTRICTION ENZYME HINDI METHYLASE SUBUNIT"/>
    <property type="match status" value="1"/>
</dbReference>
<dbReference type="AlphaFoldDB" id="A0A4P7W6F9"/>
<dbReference type="InterPro" id="IPR052916">
    <property type="entry name" value="Type-I_RE_MTase_Subunit"/>
</dbReference>
<gene>
    <name evidence="6" type="ORF">E7747_12185</name>
</gene>
<dbReference type="SUPFAM" id="SSF116734">
    <property type="entry name" value="DNA methylase specificity domain"/>
    <property type="match status" value="1"/>
</dbReference>
<evidence type="ECO:0000256" key="1">
    <source>
        <dbReference type="ARBA" id="ARBA00006594"/>
    </source>
</evidence>
<name>A0A4P7W6F9_9BACT</name>
<reference evidence="7" key="1">
    <citation type="submission" date="2019-02" db="EMBL/GenBank/DDBJ databases">
        <title>Isolation and identification of novel species under the genus Muribaculum.</title>
        <authorList>
            <person name="Miyake S."/>
            <person name="Ding Y."/>
            <person name="Low A."/>
            <person name="Soh M."/>
            <person name="Seedorf H."/>
        </authorList>
    </citation>
    <scope>NUCLEOTIDE SEQUENCE [LARGE SCALE GENOMIC DNA]</scope>
    <source>
        <strain evidence="7">H5</strain>
    </source>
</reference>
<comment type="similarity">
    <text evidence="1">Belongs to the N(4)/N(6)-methyltransferase family.</text>
</comment>
<evidence type="ECO:0000256" key="3">
    <source>
        <dbReference type="ARBA" id="ARBA00023125"/>
    </source>
</evidence>
<dbReference type="InterPro" id="IPR002052">
    <property type="entry name" value="DNA_methylase_N6_adenine_CS"/>
</dbReference>
<accession>A0A4P7W6F9</accession>
<dbReference type="RefSeq" id="WP_136416213.1">
    <property type="nucleotide sequence ID" value="NZ_CP039396.1"/>
</dbReference>
<dbReference type="REBASE" id="311044">
    <property type="entry name" value="M.MspH5ORF12185P"/>
</dbReference>
<keyword evidence="3" id="KW-0238">DNA-binding</keyword>
<dbReference type="Proteomes" id="UP000297149">
    <property type="component" value="Chromosome"/>
</dbReference>
<evidence type="ECO:0000313" key="6">
    <source>
        <dbReference type="EMBL" id="QCD42975.1"/>
    </source>
</evidence>
<dbReference type="Gene3D" id="3.90.220.20">
    <property type="entry name" value="DNA methylase specificity domains"/>
    <property type="match status" value="1"/>
</dbReference>
<dbReference type="SUPFAM" id="SSF53335">
    <property type="entry name" value="S-adenosyl-L-methionine-dependent methyltransferases"/>
    <property type="match status" value="1"/>
</dbReference>
<proteinExistence type="inferred from homology"/>
<evidence type="ECO:0000259" key="4">
    <source>
        <dbReference type="Pfam" id="PF02384"/>
    </source>
</evidence>
<dbReference type="KEGG" id="ddb:E7747_12185"/>
<keyword evidence="2" id="KW-0680">Restriction system</keyword>
<evidence type="ECO:0000256" key="2">
    <source>
        <dbReference type="ARBA" id="ARBA00022747"/>
    </source>
</evidence>
<dbReference type="PRINTS" id="PR00507">
    <property type="entry name" value="N12N6MTFRASE"/>
</dbReference>
<organism evidence="6 7">
    <name type="scientific">Duncaniella dubosii</name>
    <dbReference type="NCBI Taxonomy" id="2518971"/>
    <lineage>
        <taxon>Bacteria</taxon>
        <taxon>Pseudomonadati</taxon>
        <taxon>Bacteroidota</taxon>
        <taxon>Bacteroidia</taxon>
        <taxon>Bacteroidales</taxon>
        <taxon>Muribaculaceae</taxon>
        <taxon>Duncaniella</taxon>
    </lineage>
</organism>
<dbReference type="InterPro" id="IPR003356">
    <property type="entry name" value="DNA_methylase_A-5"/>
</dbReference>
<protein>
    <submittedName>
        <fullName evidence="6">Uncharacterized protein</fullName>
    </submittedName>
</protein>
<evidence type="ECO:0000313" key="7">
    <source>
        <dbReference type="Proteomes" id="UP000297149"/>
    </source>
</evidence>
<feature type="domain" description="Type I restriction enzyme R protein N-terminal" evidence="5">
    <location>
        <begin position="43"/>
        <end position="142"/>
    </location>
</feature>
<dbReference type="PANTHER" id="PTHR42998">
    <property type="entry name" value="TYPE I RESTRICTION ENZYME HINDVIIP M PROTEIN-RELATED"/>
    <property type="match status" value="1"/>
</dbReference>
<dbReference type="EMBL" id="CP039396">
    <property type="protein sequence ID" value="QCD42975.1"/>
    <property type="molecule type" value="Genomic_DNA"/>
</dbReference>
<feature type="domain" description="DNA methylase adenine-specific" evidence="4">
    <location>
        <begin position="297"/>
        <end position="561"/>
    </location>
</feature>